<accession>A0A915I0Z0</accession>
<dbReference type="Proteomes" id="UP000887565">
    <property type="component" value="Unplaced"/>
</dbReference>
<comment type="cofactor">
    <cofactor evidence="4">
        <name>Mg(2+)</name>
        <dbReference type="ChEBI" id="CHEBI:18420"/>
    </cofactor>
</comment>
<dbReference type="GO" id="GO:0046872">
    <property type="term" value="F:metal ion binding"/>
    <property type="evidence" value="ECO:0007669"/>
    <property type="project" value="UniProtKB-UniRule"/>
</dbReference>
<reference evidence="7" key="1">
    <citation type="submission" date="2022-11" db="UniProtKB">
        <authorList>
            <consortium name="WormBaseParasite"/>
        </authorList>
    </citation>
    <scope>IDENTIFICATION</scope>
</reference>
<keyword evidence="6" id="KW-1185">Reference proteome</keyword>
<feature type="domain" description="ERCC4" evidence="5">
    <location>
        <begin position="363"/>
        <end position="464"/>
    </location>
</feature>
<dbReference type="InterPro" id="IPR047417">
    <property type="entry name" value="WHD_MUS81"/>
</dbReference>
<keyword evidence="4" id="KW-0255">Endonuclease</keyword>
<evidence type="ECO:0000313" key="6">
    <source>
        <dbReference type="Proteomes" id="UP000887565"/>
    </source>
</evidence>
<sequence length="609" mass="69487">MSDSRRVTCRRRHLLNEFLLKFLAEFADQQNVGVDAGDDKSQKLRITYKNAYSSLKKFPLEIYEHSLDEQLKDLKFFGPFLINKLKKRLVEFKREFGDLSFEFLGDDEEKVKKTPISRNKSTTSTKMTKILPNTGKYTPKRGSGAYSILLALYDRIDNHDESTKIDFARFAIADNDLRQSAEKYSNEPMLKPSAERHYTAFSCMTSLKTKNLVSTRFSSNLKGEKLVFLTQDGYQLAKRLKIDVPTVEKIPIKSSGFIYSTPENRETLFKNLAHRRLDEDFGLEMYRIKATVNFLETDMQDRLYKIDDDTATVADSSFVFAYLNGADAPERAPGFSTISADAGHFDAASAPSCSQIDGDIDVVLLVDCAETLSKSLKNNKQSRQLLNNFLKTSGVKYEERKLNVGDYLWIARKNDRELVLDTVVERKRLDDLAKSIKDNRWYSQKYRLKQCGLGRVIYLFENMTGPNVGLNPETLENAIVNASVQDGFEVYRTNDVKDTARFLTRVTKFFEKTLQEITNDRISFEEFQNLASINRKFDVETSLAAIFSQIPGVSVELSQNLASKFGTLSNFRKTSNLESILREMDLGGRCGRKVGASLAQKIVEFMDIF</sequence>
<evidence type="ECO:0000259" key="5">
    <source>
        <dbReference type="SMART" id="SM00891"/>
    </source>
</evidence>
<dbReference type="GO" id="GO:0000727">
    <property type="term" value="P:double-strand break repair via break-induced replication"/>
    <property type="evidence" value="ECO:0007669"/>
    <property type="project" value="UniProtKB-UniRule"/>
</dbReference>
<dbReference type="Gene3D" id="1.10.10.10">
    <property type="entry name" value="Winged helix-like DNA-binding domain superfamily/Winged helix DNA-binding domain"/>
    <property type="match status" value="1"/>
</dbReference>
<dbReference type="GO" id="GO:0005634">
    <property type="term" value="C:nucleus"/>
    <property type="evidence" value="ECO:0007669"/>
    <property type="project" value="UniProtKB-SubCell"/>
</dbReference>
<dbReference type="Gene3D" id="3.40.50.10130">
    <property type="match status" value="1"/>
</dbReference>
<proteinExistence type="inferred from homology"/>
<keyword evidence="4" id="KW-0234">DNA repair</keyword>
<dbReference type="GO" id="GO:0003677">
    <property type="term" value="F:DNA binding"/>
    <property type="evidence" value="ECO:0007669"/>
    <property type="project" value="UniProtKB-UniRule"/>
</dbReference>
<dbReference type="SUPFAM" id="SSF52980">
    <property type="entry name" value="Restriction endonuclease-like"/>
    <property type="match status" value="1"/>
</dbReference>
<name>A0A915I0Z0_ROMCU</name>
<dbReference type="CDD" id="cd21036">
    <property type="entry name" value="WH_MUS81"/>
    <property type="match status" value="1"/>
</dbReference>
<keyword evidence="4" id="KW-0540">Nuclease</keyword>
<dbReference type="PANTHER" id="PTHR13451:SF0">
    <property type="entry name" value="CROSSOVER JUNCTION ENDONUCLEASE MUS81"/>
    <property type="match status" value="1"/>
</dbReference>
<dbReference type="GO" id="GO:0048257">
    <property type="term" value="F:3'-flap endonuclease activity"/>
    <property type="evidence" value="ECO:0007669"/>
    <property type="project" value="TreeGrafter"/>
</dbReference>
<dbReference type="InterPro" id="IPR027421">
    <property type="entry name" value="DNA_pol_lamdba_lyase_dom_sf"/>
</dbReference>
<keyword evidence="4" id="KW-0460">Magnesium</keyword>
<dbReference type="SUPFAM" id="SSF47802">
    <property type="entry name" value="DNA polymerase beta, N-terminal domain-like"/>
    <property type="match status" value="1"/>
</dbReference>
<keyword evidence="4" id="KW-0479">Metal-binding</keyword>
<dbReference type="PANTHER" id="PTHR13451">
    <property type="entry name" value="CLASS II CROSSOVER JUNCTION ENDONUCLEASE MUS81"/>
    <property type="match status" value="1"/>
</dbReference>
<dbReference type="AlphaFoldDB" id="A0A915I0Z0"/>
<dbReference type="FunFam" id="3.40.50.10130:FF:000005">
    <property type="entry name" value="crossover junction endonuclease MUS81 isoform X1"/>
    <property type="match status" value="1"/>
</dbReference>
<dbReference type="OMA" id="LEETCCA"/>
<keyword evidence="2 4" id="KW-0378">Hydrolase</keyword>
<dbReference type="GO" id="GO:0048476">
    <property type="term" value="C:Holliday junction resolvase complex"/>
    <property type="evidence" value="ECO:0007669"/>
    <property type="project" value="UniProtKB-UniRule"/>
</dbReference>
<comment type="similarity">
    <text evidence="4">Belongs to the XPF family.</text>
</comment>
<comment type="subunit">
    <text evidence="4">Interacts with EME1.</text>
</comment>
<evidence type="ECO:0000256" key="2">
    <source>
        <dbReference type="ARBA" id="ARBA00022801"/>
    </source>
</evidence>
<evidence type="ECO:0000313" key="7">
    <source>
        <dbReference type="WBParaSite" id="nRc.2.0.1.t07483-RA"/>
    </source>
</evidence>
<keyword evidence="3" id="KW-0469">Meiosis</keyword>
<evidence type="ECO:0000256" key="3">
    <source>
        <dbReference type="ARBA" id="ARBA00023254"/>
    </source>
</evidence>
<dbReference type="Gene3D" id="1.10.150.110">
    <property type="entry name" value="DNA polymerase beta, N-terminal domain-like"/>
    <property type="match status" value="1"/>
</dbReference>
<dbReference type="EC" id="3.1.22.-" evidence="4"/>
<evidence type="ECO:0000256" key="4">
    <source>
        <dbReference type="RuleBase" id="RU369042"/>
    </source>
</evidence>
<dbReference type="Pfam" id="PF02732">
    <property type="entry name" value="ERCC4"/>
    <property type="match status" value="1"/>
</dbReference>
<dbReference type="Gene3D" id="1.10.150.20">
    <property type="entry name" value="5' to 3' exonuclease, C-terminal subdomain"/>
    <property type="match status" value="1"/>
</dbReference>
<dbReference type="GO" id="GO:0008821">
    <property type="term" value="F:crossover junction DNA endonuclease activity"/>
    <property type="evidence" value="ECO:0007669"/>
    <property type="project" value="UniProtKB-UniRule"/>
</dbReference>
<dbReference type="GO" id="GO:0000712">
    <property type="term" value="P:resolution of meiotic recombination intermediates"/>
    <property type="evidence" value="ECO:0007669"/>
    <property type="project" value="TreeGrafter"/>
</dbReference>
<dbReference type="InterPro" id="IPR011335">
    <property type="entry name" value="Restrct_endonuc-II-like"/>
</dbReference>
<keyword evidence="4" id="KW-0539">Nucleus</keyword>
<dbReference type="WBParaSite" id="nRc.2.0.1.t07483-RA">
    <property type="protein sequence ID" value="nRc.2.0.1.t07483-RA"/>
    <property type="gene ID" value="nRc.2.0.1.g07483"/>
</dbReference>
<comment type="function">
    <text evidence="4">Interacts with EME1 to form a DNA structure-specific endonuclease with substrate preference for branched DNA structures with a 5'-end at the branch nick. Typical substrates include 3'-flap structures, D-loops, replication forks and nicked Holliday junctions. May be required in mitosis for the processing of stalled or collapsed replication fork intermediates. May be required in meiosis for the repair of meiosis-specific double strand breaks subsequent to single-end invasion (SEI).</text>
</comment>
<dbReference type="CDD" id="cd20074">
    <property type="entry name" value="XPF_nuclease_Mus81"/>
    <property type="match status" value="1"/>
</dbReference>
<dbReference type="InterPro" id="IPR006166">
    <property type="entry name" value="ERCC4_domain"/>
</dbReference>
<dbReference type="InterPro" id="IPR033309">
    <property type="entry name" value="Mus81"/>
</dbReference>
<organism evidence="6 7">
    <name type="scientific">Romanomermis culicivorax</name>
    <name type="common">Nematode worm</name>
    <dbReference type="NCBI Taxonomy" id="13658"/>
    <lineage>
        <taxon>Eukaryota</taxon>
        <taxon>Metazoa</taxon>
        <taxon>Ecdysozoa</taxon>
        <taxon>Nematoda</taxon>
        <taxon>Enoplea</taxon>
        <taxon>Dorylaimia</taxon>
        <taxon>Mermithida</taxon>
        <taxon>Mermithoidea</taxon>
        <taxon>Mermithidae</taxon>
        <taxon>Romanomermis</taxon>
    </lineage>
</organism>
<comment type="subcellular location">
    <subcellularLocation>
        <location evidence="4">Nucleus</location>
    </subcellularLocation>
</comment>
<dbReference type="InterPro" id="IPR047416">
    <property type="entry name" value="XPF_nuclease_Mus81"/>
</dbReference>
<protein>
    <recommendedName>
        <fullName evidence="1 4">Crossover junction endonuclease MUS81</fullName>
        <ecNumber evidence="4">3.1.22.-</ecNumber>
    </recommendedName>
</protein>
<dbReference type="InterPro" id="IPR036388">
    <property type="entry name" value="WH-like_DNA-bd_sf"/>
</dbReference>
<dbReference type="GO" id="GO:0006308">
    <property type="term" value="P:DNA catabolic process"/>
    <property type="evidence" value="ECO:0007669"/>
    <property type="project" value="UniProtKB-UniRule"/>
</dbReference>
<keyword evidence="4" id="KW-0227">DNA damage</keyword>
<dbReference type="SMART" id="SM00891">
    <property type="entry name" value="ERCC4"/>
    <property type="match status" value="1"/>
</dbReference>
<evidence type="ECO:0000256" key="1">
    <source>
        <dbReference type="ARBA" id="ARBA00017114"/>
    </source>
</evidence>
<dbReference type="GO" id="GO:0031573">
    <property type="term" value="P:mitotic intra-S DNA damage checkpoint signaling"/>
    <property type="evidence" value="ECO:0007669"/>
    <property type="project" value="TreeGrafter"/>
</dbReference>
<keyword evidence="4" id="KW-0233">DNA recombination</keyword>